<keyword evidence="7 9" id="KW-0811">Translocation</keyword>
<feature type="transmembrane region" description="Helical" evidence="9">
    <location>
        <begin position="46"/>
        <end position="67"/>
    </location>
</feature>
<evidence type="ECO:0000256" key="2">
    <source>
        <dbReference type="ARBA" id="ARBA00022448"/>
    </source>
</evidence>
<evidence type="ECO:0000256" key="1">
    <source>
        <dbReference type="ARBA" id="ARBA00004370"/>
    </source>
</evidence>
<accession>A0AAE3KZS0</accession>
<sequence length="76" mass="8623">MAKDAKGKGKGKSKEKRFKIGKFFKGVWYELKKVSWPTRKELGQHTLVVISSVAVVSFAVWLMDLGLGRMLKLIIK</sequence>
<keyword evidence="3 9" id="KW-1003">Cell membrane</keyword>
<reference evidence="10" key="1">
    <citation type="submission" date="2022-07" db="EMBL/GenBank/DDBJ databases">
        <title>Enhanced cultured diversity of the mouse gut microbiota enables custom-made synthetic communities.</title>
        <authorList>
            <person name="Afrizal A."/>
        </authorList>
    </citation>
    <scope>NUCLEOTIDE SEQUENCE</scope>
    <source>
        <strain evidence="10">DSM 28593</strain>
    </source>
</reference>
<evidence type="ECO:0000256" key="4">
    <source>
        <dbReference type="ARBA" id="ARBA00022692"/>
    </source>
</evidence>
<dbReference type="AlphaFoldDB" id="A0AAE3KZS0"/>
<evidence type="ECO:0000256" key="3">
    <source>
        <dbReference type="ARBA" id="ARBA00022475"/>
    </source>
</evidence>
<dbReference type="GO" id="GO:0043952">
    <property type="term" value="P:protein transport by the Sec complex"/>
    <property type="evidence" value="ECO:0007669"/>
    <property type="project" value="UniProtKB-UniRule"/>
</dbReference>
<comment type="subunit">
    <text evidence="9">Component of the Sec protein translocase complex. Heterotrimer consisting of SecY, SecE and SecG subunits. The heterotrimers can form oligomers, although 1 heterotrimer is thought to be able to translocate proteins. Interacts with the ribosome. Interacts with SecDF, and other proteins may be involved. Interacts with SecA.</text>
</comment>
<comment type="similarity">
    <text evidence="9">Belongs to the SecE/SEC61-gamma family.</text>
</comment>
<dbReference type="InterPro" id="IPR001901">
    <property type="entry name" value="Translocase_SecE/Sec61-g"/>
</dbReference>
<dbReference type="GO" id="GO:0006605">
    <property type="term" value="P:protein targeting"/>
    <property type="evidence" value="ECO:0007669"/>
    <property type="project" value="UniProtKB-UniRule"/>
</dbReference>
<evidence type="ECO:0000313" key="11">
    <source>
        <dbReference type="Proteomes" id="UP001205748"/>
    </source>
</evidence>
<gene>
    <name evidence="9 10" type="primary">secE</name>
    <name evidence="10" type="ORF">NSA47_06705</name>
</gene>
<keyword evidence="2 9" id="KW-0813">Transport</keyword>
<evidence type="ECO:0000256" key="6">
    <source>
        <dbReference type="ARBA" id="ARBA00022989"/>
    </source>
</evidence>
<evidence type="ECO:0000313" key="10">
    <source>
        <dbReference type="EMBL" id="MCR1898682.1"/>
    </source>
</evidence>
<name>A0AAE3KZS0_9FIRM</name>
<dbReference type="PANTHER" id="PTHR33910">
    <property type="entry name" value="PROTEIN TRANSLOCASE SUBUNIT SECE"/>
    <property type="match status" value="1"/>
</dbReference>
<dbReference type="RefSeq" id="WP_257530263.1">
    <property type="nucleotide sequence ID" value="NZ_JANKAS010000004.1"/>
</dbReference>
<dbReference type="HAMAP" id="MF_00422">
    <property type="entry name" value="SecE"/>
    <property type="match status" value="1"/>
</dbReference>
<dbReference type="PROSITE" id="PS01067">
    <property type="entry name" value="SECE_SEC61G"/>
    <property type="match status" value="1"/>
</dbReference>
<keyword evidence="8 9" id="KW-0472">Membrane</keyword>
<dbReference type="Proteomes" id="UP001205748">
    <property type="component" value="Unassembled WGS sequence"/>
</dbReference>
<evidence type="ECO:0000256" key="8">
    <source>
        <dbReference type="ARBA" id="ARBA00023136"/>
    </source>
</evidence>
<dbReference type="Pfam" id="PF00584">
    <property type="entry name" value="SecE"/>
    <property type="match status" value="1"/>
</dbReference>
<dbReference type="GO" id="GO:0065002">
    <property type="term" value="P:intracellular protein transmembrane transport"/>
    <property type="evidence" value="ECO:0007669"/>
    <property type="project" value="UniProtKB-UniRule"/>
</dbReference>
<comment type="function">
    <text evidence="9">Essential subunit of the Sec protein translocation channel SecYEG. Clamps together the 2 halves of SecY. May contact the channel plug during translocation.</text>
</comment>
<proteinExistence type="inferred from homology"/>
<comment type="caution">
    <text evidence="10">The sequence shown here is derived from an EMBL/GenBank/DDBJ whole genome shotgun (WGS) entry which is preliminary data.</text>
</comment>
<dbReference type="NCBIfam" id="TIGR00964">
    <property type="entry name" value="secE_bact"/>
    <property type="match status" value="1"/>
</dbReference>
<dbReference type="Gene3D" id="1.20.5.1030">
    <property type="entry name" value="Preprotein translocase secy subunit"/>
    <property type="match status" value="1"/>
</dbReference>
<dbReference type="PANTHER" id="PTHR33910:SF1">
    <property type="entry name" value="PROTEIN TRANSLOCASE SUBUNIT SECE"/>
    <property type="match status" value="1"/>
</dbReference>
<keyword evidence="4 9" id="KW-0812">Transmembrane</keyword>
<keyword evidence="6 9" id="KW-1133">Transmembrane helix</keyword>
<keyword evidence="11" id="KW-1185">Reference proteome</keyword>
<dbReference type="GO" id="GO:0008320">
    <property type="term" value="F:protein transmembrane transporter activity"/>
    <property type="evidence" value="ECO:0007669"/>
    <property type="project" value="UniProtKB-UniRule"/>
</dbReference>
<evidence type="ECO:0000256" key="7">
    <source>
        <dbReference type="ARBA" id="ARBA00023010"/>
    </source>
</evidence>
<organism evidence="10 11">
    <name type="scientific">Irregularibacter muris</name>
    <dbReference type="NCBI Taxonomy" id="1796619"/>
    <lineage>
        <taxon>Bacteria</taxon>
        <taxon>Bacillati</taxon>
        <taxon>Bacillota</taxon>
        <taxon>Clostridia</taxon>
        <taxon>Eubacteriales</taxon>
        <taxon>Eubacteriaceae</taxon>
        <taxon>Irregularibacter</taxon>
    </lineage>
</organism>
<protein>
    <recommendedName>
        <fullName evidence="9">Protein translocase subunit SecE</fullName>
    </recommendedName>
</protein>
<keyword evidence="5 9" id="KW-0653">Protein transport</keyword>
<dbReference type="GO" id="GO:0005886">
    <property type="term" value="C:plasma membrane"/>
    <property type="evidence" value="ECO:0007669"/>
    <property type="project" value="UniProtKB-SubCell"/>
</dbReference>
<evidence type="ECO:0000256" key="5">
    <source>
        <dbReference type="ARBA" id="ARBA00022927"/>
    </source>
</evidence>
<evidence type="ECO:0000256" key="9">
    <source>
        <dbReference type="HAMAP-Rule" id="MF_00422"/>
    </source>
</evidence>
<dbReference type="InterPro" id="IPR005807">
    <property type="entry name" value="SecE_bac"/>
</dbReference>
<comment type="subcellular location">
    <subcellularLocation>
        <location evidence="9">Cell membrane</location>
        <topology evidence="9">Single-pass membrane protein</topology>
    </subcellularLocation>
    <subcellularLocation>
        <location evidence="1">Membrane</location>
    </subcellularLocation>
</comment>
<dbReference type="InterPro" id="IPR038379">
    <property type="entry name" value="SecE_sf"/>
</dbReference>
<dbReference type="GO" id="GO:0009306">
    <property type="term" value="P:protein secretion"/>
    <property type="evidence" value="ECO:0007669"/>
    <property type="project" value="UniProtKB-UniRule"/>
</dbReference>
<dbReference type="EMBL" id="JANKAS010000004">
    <property type="protein sequence ID" value="MCR1898682.1"/>
    <property type="molecule type" value="Genomic_DNA"/>
</dbReference>